<dbReference type="Proteomes" id="UP001139365">
    <property type="component" value="Unassembled WGS sequence"/>
</dbReference>
<proteinExistence type="predicted"/>
<feature type="signal peptide" evidence="2">
    <location>
        <begin position="1"/>
        <end position="23"/>
    </location>
</feature>
<comment type="caution">
    <text evidence="3">The sequence shown here is derived from an EMBL/GenBank/DDBJ whole genome shotgun (WGS) entry which is preliminary data.</text>
</comment>
<evidence type="ECO:0000313" key="4">
    <source>
        <dbReference type="Proteomes" id="UP001139365"/>
    </source>
</evidence>
<dbReference type="Gene3D" id="2.60.120.260">
    <property type="entry name" value="Galactose-binding domain-like"/>
    <property type="match status" value="2"/>
</dbReference>
<evidence type="ECO:0000256" key="1">
    <source>
        <dbReference type="SAM" id="Phobius"/>
    </source>
</evidence>
<evidence type="ECO:0008006" key="5">
    <source>
        <dbReference type="Google" id="ProtNLM"/>
    </source>
</evidence>
<dbReference type="AlphaFoldDB" id="A0AAE3FGS3"/>
<evidence type="ECO:0000256" key="2">
    <source>
        <dbReference type="SAM" id="SignalP"/>
    </source>
</evidence>
<keyword evidence="1" id="KW-0812">Transmembrane</keyword>
<keyword evidence="1" id="KW-0472">Membrane</keyword>
<name>A0AAE3FGS3_9BACT</name>
<evidence type="ECO:0000313" key="3">
    <source>
        <dbReference type="EMBL" id="MCI5755559.1"/>
    </source>
</evidence>
<feature type="chain" id="PRO_5041997776" description="Carbohydrate binding domain protein" evidence="2">
    <location>
        <begin position="24"/>
        <end position="398"/>
    </location>
</feature>
<organism evidence="3 4">
    <name type="scientific">Candidatus Colimorpha enterica</name>
    <dbReference type="NCBI Taxonomy" id="3083063"/>
    <lineage>
        <taxon>Bacteria</taxon>
        <taxon>Pseudomonadati</taxon>
        <taxon>Bacteroidota</taxon>
        <taxon>Bacteroidia</taxon>
        <taxon>Bacteroidales</taxon>
        <taxon>Candidatus Colimorpha</taxon>
    </lineage>
</organism>
<feature type="transmembrane region" description="Helical" evidence="1">
    <location>
        <begin position="372"/>
        <end position="391"/>
    </location>
</feature>
<sequence length="398" mass="43704">MKKLLSFALVLLTALSFCVPVCAADNSGVLIATDFKDRKAYFVPLDLNLASANIVTVDGNECLYIATRNTGANNWLGFPVPQTLEKETDYVFAFDVAVPQLSDGTKTGSVKMYWNVITGAGADKFTSGDTPRADIGRVDVPVGTWKHVELTFRHGLDFTAFGFSDWTEGDNKNVNAEYYIDNLVVCKGSEYQEIKNNFKERSGKANAPDGYLSCDFSGVGVINRPDGDKNEVAGGYRQYNVKDYDGNGCVQMKRKSEDDELGWTDNRELTVPFSPAKGKTYNVNFRLRYIGSDATPSTKLDFYLTNGTGKQDIKTVELKSKEWTEVKLSVTADGDYTALAMLEQKINALNGFFQFDNLTVTEKKPSANTSDFGSAMLALAGVAAAGIYLALRNRKKSV</sequence>
<accession>A0AAE3FGS3</accession>
<reference evidence="3 4" key="1">
    <citation type="submission" date="2022-03" db="EMBL/GenBank/DDBJ databases">
        <title>Metagenome-assembled genomes from swine fecal metagenomes.</title>
        <authorList>
            <person name="Holman D.B."/>
            <person name="Kommadath A."/>
        </authorList>
    </citation>
    <scope>NUCLEOTIDE SEQUENCE [LARGE SCALE GENOMIC DNA]</scope>
    <source>
        <strain evidence="3">SUG147</strain>
    </source>
</reference>
<gene>
    <name evidence="3" type="ORF">MR241_04620</name>
</gene>
<dbReference type="EMBL" id="JALEMU010000071">
    <property type="protein sequence ID" value="MCI5755559.1"/>
    <property type="molecule type" value="Genomic_DNA"/>
</dbReference>
<protein>
    <recommendedName>
        <fullName evidence="5">Carbohydrate binding domain protein</fullName>
    </recommendedName>
</protein>
<keyword evidence="2" id="KW-0732">Signal</keyword>
<keyword evidence="1" id="KW-1133">Transmembrane helix</keyword>